<dbReference type="RefSeq" id="XP_022497317.1">
    <property type="nucleotide sequence ID" value="XM_022646679.1"/>
</dbReference>
<dbReference type="EMBL" id="LVCJ01000066">
    <property type="protein sequence ID" value="OAL31071.1"/>
    <property type="molecule type" value="Genomic_DNA"/>
</dbReference>
<keyword evidence="2" id="KW-1185">Reference proteome</keyword>
<dbReference type="GeneID" id="34591806"/>
<evidence type="ECO:0000313" key="1">
    <source>
        <dbReference type="EMBL" id="OAL31071.1"/>
    </source>
</evidence>
<dbReference type="OrthoDB" id="5396121at2759"/>
<organism evidence="1 2">
    <name type="scientific">Fonsecaea nubica</name>
    <dbReference type="NCBI Taxonomy" id="856822"/>
    <lineage>
        <taxon>Eukaryota</taxon>
        <taxon>Fungi</taxon>
        <taxon>Dikarya</taxon>
        <taxon>Ascomycota</taxon>
        <taxon>Pezizomycotina</taxon>
        <taxon>Eurotiomycetes</taxon>
        <taxon>Chaetothyriomycetidae</taxon>
        <taxon>Chaetothyriales</taxon>
        <taxon>Herpotrichiellaceae</taxon>
        <taxon>Fonsecaea</taxon>
    </lineage>
</organism>
<gene>
    <name evidence="1" type="ORF">AYO20_08402</name>
</gene>
<name>A0A178CQ96_9EURO</name>
<dbReference type="AlphaFoldDB" id="A0A178CQ96"/>
<dbReference type="Proteomes" id="UP000185904">
    <property type="component" value="Unassembled WGS sequence"/>
</dbReference>
<protein>
    <submittedName>
        <fullName evidence="1">Uncharacterized protein</fullName>
    </submittedName>
</protein>
<evidence type="ECO:0000313" key="2">
    <source>
        <dbReference type="Proteomes" id="UP000185904"/>
    </source>
</evidence>
<reference evidence="1 2" key="1">
    <citation type="submission" date="2016-03" db="EMBL/GenBank/DDBJ databases">
        <title>The draft genome sequence of Fonsecaea nubica causative agent of cutaneous subcutaneous infection in human host.</title>
        <authorList>
            <person name="Costa F."/>
            <person name="Sybren D.H."/>
            <person name="Raittz R.T."/>
            <person name="Weiss V.A."/>
            <person name="Leao A.C."/>
            <person name="Gomes R."/>
            <person name="De Souza E.M."/>
            <person name="Pedrosa F.O."/>
            <person name="Steffens M.B."/>
            <person name="Bombassaro A."/>
            <person name="Tadra-Sfeir M.Z."/>
            <person name="Moreno L.F."/>
            <person name="Najafzadeh M.J."/>
            <person name="Felipe M.S."/>
            <person name="Teixeira M."/>
            <person name="Sun J."/>
            <person name="Xi L."/>
            <person name="Castro M.A."/>
            <person name="Vicente V.A."/>
        </authorList>
    </citation>
    <scope>NUCLEOTIDE SEQUENCE [LARGE SCALE GENOMIC DNA]</scope>
    <source>
        <strain evidence="1 2">CBS 269.64</strain>
    </source>
</reference>
<comment type="caution">
    <text evidence="1">The sequence shown here is derived from an EMBL/GenBank/DDBJ whole genome shotgun (WGS) entry which is preliminary data.</text>
</comment>
<sequence length="141" mass="16788">MAETNGTEPVIEEDLLRTAMYWEENGVLVFHVDAYNFGKSLKPLLKNQLDVHELIKMMRSYELYRSDPRRVMNALYTNRYTYIMKLVETRDSRLEWFRNFQEVQALVQKQKAAQDKARTAEPGWQEAMRDAGIWDDDKETF</sequence>
<accession>A0A178CQ96</accession>
<proteinExistence type="predicted"/>